<evidence type="ECO:0000313" key="5">
    <source>
        <dbReference type="EMBL" id="OHA92501.1"/>
    </source>
</evidence>
<dbReference type="CDD" id="cd00156">
    <property type="entry name" value="REC"/>
    <property type="match status" value="1"/>
</dbReference>
<dbReference type="GO" id="GO:0000160">
    <property type="term" value="P:phosphorelay signal transduction system"/>
    <property type="evidence" value="ECO:0007669"/>
    <property type="project" value="UniProtKB-KW"/>
</dbReference>
<dbReference type="Pfam" id="PF00072">
    <property type="entry name" value="Response_reg"/>
    <property type="match status" value="1"/>
</dbReference>
<keyword evidence="1 3" id="KW-0597">Phosphoprotein</keyword>
<evidence type="ECO:0000256" key="2">
    <source>
        <dbReference type="ARBA" id="ARBA00023012"/>
    </source>
</evidence>
<name>A0A1G2T797_9BACT</name>
<dbReference type="InterPro" id="IPR050595">
    <property type="entry name" value="Bact_response_regulator"/>
</dbReference>
<accession>A0A1G2T797</accession>
<dbReference type="PANTHER" id="PTHR44591:SF14">
    <property type="entry name" value="PROTEIN PILG"/>
    <property type="match status" value="1"/>
</dbReference>
<dbReference type="InterPro" id="IPR001789">
    <property type="entry name" value="Sig_transdc_resp-reg_receiver"/>
</dbReference>
<keyword evidence="2" id="KW-0902">Two-component regulatory system</keyword>
<protein>
    <recommendedName>
        <fullName evidence="4">Response regulatory domain-containing protein</fullName>
    </recommendedName>
</protein>
<evidence type="ECO:0000256" key="3">
    <source>
        <dbReference type="PROSITE-ProRule" id="PRU00169"/>
    </source>
</evidence>
<dbReference type="PROSITE" id="PS50110">
    <property type="entry name" value="RESPONSE_REGULATORY"/>
    <property type="match status" value="1"/>
</dbReference>
<comment type="caution">
    <text evidence="5">The sequence shown here is derived from an EMBL/GenBank/DDBJ whole genome shotgun (WGS) entry which is preliminary data.</text>
</comment>
<dbReference type="EMBL" id="MHVI01000005">
    <property type="protein sequence ID" value="OHA92501.1"/>
    <property type="molecule type" value="Genomic_DNA"/>
</dbReference>
<evidence type="ECO:0000313" key="6">
    <source>
        <dbReference type="Proteomes" id="UP000177746"/>
    </source>
</evidence>
<dbReference type="PANTHER" id="PTHR44591">
    <property type="entry name" value="STRESS RESPONSE REGULATOR PROTEIN 1"/>
    <property type="match status" value="1"/>
</dbReference>
<sequence length="129" mass="14204">MHKKHGVLIVDDDKFLLDMYRKKFEHAGAAVDVATGAAEALAKLHGGAKPDVLILDVIMPDIDGIELLETIRKEKLVPNSVIIMLTNESNWDKIEQAKSLGIKSYIVKATTVPSEVVREALEIADLETQ</sequence>
<dbReference type="AlphaFoldDB" id="A0A1G2T797"/>
<dbReference type="Gene3D" id="3.40.50.2300">
    <property type="match status" value="1"/>
</dbReference>
<reference evidence="5 6" key="1">
    <citation type="journal article" date="2016" name="Nat. Commun.">
        <title>Thousands of microbial genomes shed light on interconnected biogeochemical processes in an aquifer system.</title>
        <authorList>
            <person name="Anantharaman K."/>
            <person name="Brown C.T."/>
            <person name="Hug L.A."/>
            <person name="Sharon I."/>
            <person name="Castelle C.J."/>
            <person name="Probst A.J."/>
            <person name="Thomas B.C."/>
            <person name="Singh A."/>
            <person name="Wilkins M.J."/>
            <person name="Karaoz U."/>
            <person name="Brodie E.L."/>
            <person name="Williams K.H."/>
            <person name="Hubbard S.S."/>
            <person name="Banfield J.F."/>
        </authorList>
    </citation>
    <scope>NUCLEOTIDE SEQUENCE [LARGE SCALE GENOMIC DNA]</scope>
</reference>
<feature type="domain" description="Response regulatory" evidence="4">
    <location>
        <begin position="6"/>
        <end position="123"/>
    </location>
</feature>
<feature type="modified residue" description="4-aspartylphosphate" evidence="3">
    <location>
        <position position="56"/>
    </location>
</feature>
<dbReference type="SMART" id="SM00448">
    <property type="entry name" value="REC"/>
    <property type="match status" value="1"/>
</dbReference>
<dbReference type="InterPro" id="IPR011006">
    <property type="entry name" value="CheY-like_superfamily"/>
</dbReference>
<dbReference type="Proteomes" id="UP000177746">
    <property type="component" value="Unassembled WGS sequence"/>
</dbReference>
<organism evidence="5 6">
    <name type="scientific">Candidatus Zambryskibacteria bacterium RIFCSPHIGHO2_01_FULL_46_30</name>
    <dbReference type="NCBI Taxonomy" id="1802739"/>
    <lineage>
        <taxon>Bacteria</taxon>
        <taxon>Candidatus Zambryskiibacteriota</taxon>
    </lineage>
</organism>
<gene>
    <name evidence="5" type="ORF">A2665_02600</name>
</gene>
<dbReference type="SUPFAM" id="SSF52172">
    <property type="entry name" value="CheY-like"/>
    <property type="match status" value="1"/>
</dbReference>
<evidence type="ECO:0000256" key="1">
    <source>
        <dbReference type="ARBA" id="ARBA00022553"/>
    </source>
</evidence>
<evidence type="ECO:0000259" key="4">
    <source>
        <dbReference type="PROSITE" id="PS50110"/>
    </source>
</evidence>
<proteinExistence type="predicted"/>